<name>A0ACC2PA66_9HYME</name>
<evidence type="ECO:0000313" key="2">
    <source>
        <dbReference type="Proteomes" id="UP001239111"/>
    </source>
</evidence>
<proteinExistence type="predicted"/>
<sequence length="132" mass="13706">MRQNAKSTCVQATSTASDDSSGRRFGLLREAIVLVALCAVAAYAAEEPARKLEQARQIEPSNAESPASARGKRGFVVGAYSAPLTAAAVPVGTTYSAAYSAPVAYAAGVPYAYSAYSPYASYYSYPAAAVYV</sequence>
<reference evidence="1" key="1">
    <citation type="submission" date="2023-04" db="EMBL/GenBank/DDBJ databases">
        <title>A chromosome-level genome assembly of the parasitoid wasp Eretmocerus hayati.</title>
        <authorList>
            <person name="Zhong Y."/>
            <person name="Liu S."/>
            <person name="Liu Y."/>
        </authorList>
    </citation>
    <scope>NUCLEOTIDE SEQUENCE</scope>
    <source>
        <strain evidence="1">ZJU_SS_LIU_2023</strain>
    </source>
</reference>
<dbReference type="Proteomes" id="UP001239111">
    <property type="component" value="Chromosome 2"/>
</dbReference>
<organism evidence="1 2">
    <name type="scientific">Eretmocerus hayati</name>
    <dbReference type="NCBI Taxonomy" id="131215"/>
    <lineage>
        <taxon>Eukaryota</taxon>
        <taxon>Metazoa</taxon>
        <taxon>Ecdysozoa</taxon>
        <taxon>Arthropoda</taxon>
        <taxon>Hexapoda</taxon>
        <taxon>Insecta</taxon>
        <taxon>Pterygota</taxon>
        <taxon>Neoptera</taxon>
        <taxon>Endopterygota</taxon>
        <taxon>Hymenoptera</taxon>
        <taxon>Apocrita</taxon>
        <taxon>Proctotrupomorpha</taxon>
        <taxon>Chalcidoidea</taxon>
        <taxon>Aphelinidae</taxon>
        <taxon>Aphelininae</taxon>
        <taxon>Eretmocerus</taxon>
    </lineage>
</organism>
<dbReference type="EMBL" id="CM056742">
    <property type="protein sequence ID" value="KAJ8678660.1"/>
    <property type="molecule type" value="Genomic_DNA"/>
</dbReference>
<protein>
    <submittedName>
        <fullName evidence="1">Uncharacterized protein</fullName>
    </submittedName>
</protein>
<evidence type="ECO:0000313" key="1">
    <source>
        <dbReference type="EMBL" id="KAJ8678660.1"/>
    </source>
</evidence>
<accession>A0ACC2PA66</accession>
<comment type="caution">
    <text evidence="1">The sequence shown here is derived from an EMBL/GenBank/DDBJ whole genome shotgun (WGS) entry which is preliminary data.</text>
</comment>
<gene>
    <name evidence="1" type="ORF">QAD02_014447</name>
</gene>
<keyword evidence="2" id="KW-1185">Reference proteome</keyword>